<dbReference type="InterPro" id="IPR008271">
    <property type="entry name" value="Ser/Thr_kinase_AS"/>
</dbReference>
<evidence type="ECO:0000313" key="8">
    <source>
        <dbReference type="Proteomes" id="UP000501705"/>
    </source>
</evidence>
<feature type="domain" description="Protein kinase" evidence="6">
    <location>
        <begin position="15"/>
        <end position="267"/>
    </location>
</feature>
<dbReference type="InterPro" id="IPR000719">
    <property type="entry name" value="Prot_kinase_dom"/>
</dbReference>
<dbReference type="SMART" id="SM00220">
    <property type="entry name" value="S_TKc"/>
    <property type="match status" value="1"/>
</dbReference>
<evidence type="ECO:0000313" key="7">
    <source>
        <dbReference type="EMBL" id="QIS06374.1"/>
    </source>
</evidence>
<dbReference type="GO" id="GO:0004674">
    <property type="term" value="F:protein serine/threonine kinase activity"/>
    <property type="evidence" value="ECO:0007669"/>
    <property type="project" value="TreeGrafter"/>
</dbReference>
<dbReference type="InterPro" id="IPR011009">
    <property type="entry name" value="Kinase-like_dom_sf"/>
</dbReference>
<dbReference type="PROSITE" id="PS00108">
    <property type="entry name" value="PROTEIN_KINASE_ST"/>
    <property type="match status" value="1"/>
</dbReference>
<evidence type="ECO:0000259" key="6">
    <source>
        <dbReference type="PROSITE" id="PS50011"/>
    </source>
</evidence>
<protein>
    <submittedName>
        <fullName evidence="7">Protein kinase</fullName>
    </submittedName>
</protein>
<dbReference type="PROSITE" id="PS50011">
    <property type="entry name" value="PROTEIN_KINASE_DOM"/>
    <property type="match status" value="1"/>
</dbReference>
<reference evidence="7 8" key="1">
    <citation type="journal article" date="2019" name="ACS Chem. Biol.">
        <title>Identification and Mobilization of a Cryptic Antibiotic Biosynthesis Gene Locus from a Human-Pathogenic Nocardia Isolate.</title>
        <authorList>
            <person name="Herisse M."/>
            <person name="Ishida K."/>
            <person name="Porter J.L."/>
            <person name="Howden B."/>
            <person name="Hertweck C."/>
            <person name="Stinear T.P."/>
            <person name="Pidot S.J."/>
        </authorList>
    </citation>
    <scope>NUCLEOTIDE SEQUENCE [LARGE SCALE GENOMIC DNA]</scope>
    <source>
        <strain evidence="7 8">AUSMDU00024985</strain>
    </source>
</reference>
<evidence type="ECO:0000256" key="3">
    <source>
        <dbReference type="ARBA" id="ARBA00022777"/>
    </source>
</evidence>
<keyword evidence="3 7" id="KW-0418">Kinase</keyword>
<feature type="binding site" evidence="5">
    <location>
        <position position="43"/>
    </location>
    <ligand>
        <name>ATP</name>
        <dbReference type="ChEBI" id="CHEBI:30616"/>
    </ligand>
</feature>
<dbReference type="PROSITE" id="PS00107">
    <property type="entry name" value="PROTEIN_KINASE_ATP"/>
    <property type="match status" value="1"/>
</dbReference>
<keyword evidence="4 5" id="KW-0067">ATP-binding</keyword>
<accession>A0A6G9XZL9</accession>
<evidence type="ECO:0000256" key="4">
    <source>
        <dbReference type="ARBA" id="ARBA00022840"/>
    </source>
</evidence>
<sequence>MRPLGPHDPRTAGRHRLFAVIGQGAMGRVLLGRAPDGRLVAVKMIHRHLARNAEFRARFRLEVQASQRVTGAYTAAVMDADPDAEDPWLASVFVPGPGLRAAVDRQGPLPLGGLRLLTAGLGSALVEIHRAGMVHRDLKPANVLLAEDGPRVIDFGIARALEAEVQLTTTGTLVGSPAYMSPEQAVGHELDTASDVFSVGAMLFMAATGDSPFLGASAPQTLYNVVHHRPDTSGIPAALRPVVDACLAKDPRHRPTPHQLIDAVATMPARSGWPASVRRQITGDRAEADRWAAAGGDPAAEPARRGRSWAAAAAVLVLAAAGTVTGVLLSRDDPPKPADPLANRALELSDAQARLIDTCALLGPDVIGDLGQPVAAEPIESAVCETRFVESDGRQTRLRVRVGIPVAADKPLSEQVAGRTVLDTTAQAGSCGRALPMRAGAALGVEVTISAAEGDSCGTAAAALRSVATRLVLDPPQAKLPNPSVVRLDPCAAVVQTLLDTRLGPGVRPAPGDVHTCAWTGASTELTVRLTEAERVDTDPKYTTLFVDGGKLGDFDSARRIDPDGTCVTVHLVRSTVAGRGELIAVSARPSAGARADTACATTEAVLTGVVDAVRKS</sequence>
<dbReference type="InterPro" id="IPR017441">
    <property type="entry name" value="Protein_kinase_ATP_BS"/>
</dbReference>
<dbReference type="AlphaFoldDB" id="A0A6G9XZL9"/>
<dbReference type="SUPFAM" id="SSF56112">
    <property type="entry name" value="Protein kinase-like (PK-like)"/>
    <property type="match status" value="1"/>
</dbReference>
<dbReference type="EMBL" id="CP046171">
    <property type="protein sequence ID" value="QIS06374.1"/>
    <property type="molecule type" value="Genomic_DNA"/>
</dbReference>
<dbReference type="PANTHER" id="PTHR43289:SF34">
    <property type="entry name" value="SERINE_THREONINE-PROTEIN KINASE YBDM-RELATED"/>
    <property type="match status" value="1"/>
</dbReference>
<name>A0A6G9XZL9_NOCBR</name>
<dbReference type="GO" id="GO:0005524">
    <property type="term" value="F:ATP binding"/>
    <property type="evidence" value="ECO:0007669"/>
    <property type="project" value="UniProtKB-UniRule"/>
</dbReference>
<keyword evidence="2 5" id="KW-0547">Nucleotide-binding</keyword>
<dbReference type="Proteomes" id="UP000501705">
    <property type="component" value="Chromosome"/>
</dbReference>
<evidence type="ECO:0000256" key="1">
    <source>
        <dbReference type="ARBA" id="ARBA00022679"/>
    </source>
</evidence>
<evidence type="ECO:0000256" key="5">
    <source>
        <dbReference type="PROSITE-ProRule" id="PRU10141"/>
    </source>
</evidence>
<gene>
    <name evidence="7" type="ORF">F5X71_32320</name>
</gene>
<organism evidence="7 8">
    <name type="scientific">Nocardia brasiliensis</name>
    <dbReference type="NCBI Taxonomy" id="37326"/>
    <lineage>
        <taxon>Bacteria</taxon>
        <taxon>Bacillati</taxon>
        <taxon>Actinomycetota</taxon>
        <taxon>Actinomycetes</taxon>
        <taxon>Mycobacteriales</taxon>
        <taxon>Nocardiaceae</taxon>
        <taxon>Nocardia</taxon>
    </lineage>
</organism>
<dbReference type="RefSeq" id="WP_167465407.1">
    <property type="nucleotide sequence ID" value="NZ_CP046171.1"/>
</dbReference>
<dbReference type="Gene3D" id="1.10.510.10">
    <property type="entry name" value="Transferase(Phosphotransferase) domain 1"/>
    <property type="match status" value="1"/>
</dbReference>
<evidence type="ECO:0000256" key="2">
    <source>
        <dbReference type="ARBA" id="ARBA00022741"/>
    </source>
</evidence>
<proteinExistence type="predicted"/>
<keyword evidence="1" id="KW-0808">Transferase</keyword>
<dbReference type="CDD" id="cd14014">
    <property type="entry name" value="STKc_PknB_like"/>
    <property type="match status" value="1"/>
</dbReference>
<dbReference type="Gene3D" id="3.30.200.20">
    <property type="entry name" value="Phosphorylase Kinase, domain 1"/>
    <property type="match status" value="1"/>
</dbReference>
<dbReference type="Pfam" id="PF00069">
    <property type="entry name" value="Pkinase"/>
    <property type="match status" value="1"/>
</dbReference>
<dbReference type="PANTHER" id="PTHR43289">
    <property type="entry name" value="MITOGEN-ACTIVATED PROTEIN KINASE KINASE KINASE 20-RELATED"/>
    <property type="match status" value="1"/>
</dbReference>